<evidence type="ECO:0000313" key="2">
    <source>
        <dbReference type="EMBL" id="RRJ88025.1"/>
    </source>
</evidence>
<dbReference type="AlphaFoldDB" id="A0A3P3VZ06"/>
<name>A0A3P3VZ06_9FLAO</name>
<sequence>MIHFKDRRLVAFGANAKKIRESKGISQNDIAQGTSLTKSDVEAIEMGRKNFAFTTLLELARGLGESPANMLDIELEI</sequence>
<dbReference type="SMART" id="SM00530">
    <property type="entry name" value="HTH_XRE"/>
    <property type="match status" value="1"/>
</dbReference>
<dbReference type="CDD" id="cd00093">
    <property type="entry name" value="HTH_XRE"/>
    <property type="match status" value="1"/>
</dbReference>
<keyword evidence="3" id="KW-1185">Reference proteome</keyword>
<accession>A0A3P3VZ06</accession>
<dbReference type="Pfam" id="PF01381">
    <property type="entry name" value="HTH_3"/>
    <property type="match status" value="1"/>
</dbReference>
<gene>
    <name evidence="2" type="ORF">EG849_15015</name>
</gene>
<dbReference type="GO" id="GO:0003677">
    <property type="term" value="F:DNA binding"/>
    <property type="evidence" value="ECO:0007669"/>
    <property type="project" value="InterPro"/>
</dbReference>
<dbReference type="InterPro" id="IPR010982">
    <property type="entry name" value="Lambda_DNA-bd_dom_sf"/>
</dbReference>
<dbReference type="Gene3D" id="1.10.260.40">
    <property type="entry name" value="lambda repressor-like DNA-binding domains"/>
    <property type="match status" value="1"/>
</dbReference>
<dbReference type="EMBL" id="RQVR01000030">
    <property type="protein sequence ID" value="RRJ88025.1"/>
    <property type="molecule type" value="Genomic_DNA"/>
</dbReference>
<feature type="domain" description="HTH cro/C1-type" evidence="1">
    <location>
        <begin position="17"/>
        <end position="70"/>
    </location>
</feature>
<comment type="caution">
    <text evidence="2">The sequence shown here is derived from an EMBL/GenBank/DDBJ whole genome shotgun (WGS) entry which is preliminary data.</text>
</comment>
<dbReference type="InterPro" id="IPR001387">
    <property type="entry name" value="Cro/C1-type_HTH"/>
</dbReference>
<organism evidence="2 3">
    <name type="scientific">Flavobacterium macacae</name>
    <dbReference type="NCBI Taxonomy" id="2488993"/>
    <lineage>
        <taxon>Bacteria</taxon>
        <taxon>Pseudomonadati</taxon>
        <taxon>Bacteroidota</taxon>
        <taxon>Flavobacteriia</taxon>
        <taxon>Flavobacteriales</taxon>
        <taxon>Flavobacteriaceae</taxon>
        <taxon>Flavobacterium</taxon>
    </lineage>
</organism>
<dbReference type="RefSeq" id="WP_125014188.1">
    <property type="nucleotide sequence ID" value="NZ_RQVR01000030.1"/>
</dbReference>
<dbReference type="Proteomes" id="UP000271937">
    <property type="component" value="Unassembled WGS sequence"/>
</dbReference>
<protein>
    <submittedName>
        <fullName evidence="2">XRE family transcriptional regulator</fullName>
    </submittedName>
</protein>
<dbReference type="OrthoDB" id="1446321at2"/>
<proteinExistence type="predicted"/>
<evidence type="ECO:0000313" key="3">
    <source>
        <dbReference type="Proteomes" id="UP000271937"/>
    </source>
</evidence>
<dbReference type="SUPFAM" id="SSF47413">
    <property type="entry name" value="lambda repressor-like DNA-binding domains"/>
    <property type="match status" value="1"/>
</dbReference>
<reference evidence="2 3" key="1">
    <citation type="submission" date="2018-11" db="EMBL/GenBank/DDBJ databases">
        <title>Flavobacterium sp. nov., YIM 102600 draft genome.</title>
        <authorList>
            <person name="Li G."/>
            <person name="Jiang Y."/>
        </authorList>
    </citation>
    <scope>NUCLEOTIDE SEQUENCE [LARGE SCALE GENOMIC DNA]</scope>
    <source>
        <strain evidence="2 3">YIM 102600</strain>
    </source>
</reference>
<evidence type="ECO:0000259" key="1">
    <source>
        <dbReference type="PROSITE" id="PS50943"/>
    </source>
</evidence>
<dbReference type="PROSITE" id="PS50943">
    <property type="entry name" value="HTH_CROC1"/>
    <property type="match status" value="1"/>
</dbReference>